<evidence type="ECO:0000313" key="2">
    <source>
        <dbReference type="Proteomes" id="UP000186851"/>
    </source>
</evidence>
<evidence type="ECO:0000313" key="1">
    <source>
        <dbReference type="EMBL" id="WEU40204.1"/>
    </source>
</evidence>
<organism evidence="1 2">
    <name type="scientific">Odinarchaeota yellowstonii (strain LCB_4)</name>
    <dbReference type="NCBI Taxonomy" id="1841599"/>
    <lineage>
        <taxon>Archaea</taxon>
        <taxon>Promethearchaeati</taxon>
        <taxon>Candidatus Odinarchaeota</taxon>
        <taxon>Candidatus Odinarchaeia</taxon>
        <taxon>Candidatus Odinarchaeales</taxon>
        <taxon>Candidatus Odinarchaeaceae</taxon>
        <taxon>Candidatus Odinarchaeum</taxon>
    </lineage>
</organism>
<reference evidence="1" key="2">
    <citation type="journal article" date="2022" name="Nat. Microbiol.">
        <title>A closed Candidatus Odinarchaeum chromosome exposes Asgard archaeal viruses.</title>
        <authorList>
            <person name="Tamarit D."/>
            <person name="Caceres E.F."/>
            <person name="Krupovic M."/>
            <person name="Nijland R."/>
            <person name="Eme L."/>
            <person name="Robinson N.P."/>
            <person name="Ettema T.J.G."/>
        </authorList>
    </citation>
    <scope>NUCLEOTIDE SEQUENCE</scope>
    <source>
        <strain evidence="1">LCB_4</strain>
    </source>
</reference>
<protein>
    <submittedName>
        <fullName evidence="1">Uncharacterized protein</fullName>
    </submittedName>
</protein>
<proteinExistence type="predicted"/>
<dbReference type="Proteomes" id="UP000186851">
    <property type="component" value="Chromosome"/>
</dbReference>
<gene>
    <name evidence="1" type="ORF">OdinLCB4_006975</name>
</gene>
<sequence length="360" mass="40614">MYSSKNVDSEDNLALENILNTTLDIKIYDYMVIHRHGYSILNERLTSTKIDLDLTSGLISAIVLASKELFNTGKGLKILDFGNKSIVLCSGEYLIVSVITEFITSDLKKYIKDLLEYIEKTHSETLSVWSGNVEEIKNITEIISKALTPYVISEVKFKELKAKDINENMLFNIRELDKITIKNIIELAETSLNKKIDEGKILSLCRLLSDDALNFTELESLLNVNGDILKELLAKISSLGILRVYKRTSPGKLLTPKTNIKIISPSDYALNISQIENKDKKTEINFKLVLTDNIKPNSAVIVPVVLALIKSGEIVIPYFMKNIEKLREILGKDVLKEAVSSQDSRDITLLKTIKKMDSLW</sequence>
<accession>A0AAF0D235</accession>
<dbReference type="EMBL" id="CP091871">
    <property type="protein sequence ID" value="WEU40204.1"/>
    <property type="molecule type" value="Genomic_DNA"/>
</dbReference>
<name>A0AAF0D235_ODILC</name>
<dbReference type="KEGG" id="oyw:OdinLCB4_006975"/>
<reference evidence="1" key="1">
    <citation type="journal article" date="2017" name="Nature">
        <title>Asgard archaea illuminate the origin of eukaryotic cellular complexity.</title>
        <authorList>
            <person name="Zaremba-Niedzwiedzka K."/>
            <person name="Caceres E.F."/>
            <person name="Saw J.H."/>
            <person name="Backstrom D."/>
            <person name="Juzokaite L."/>
            <person name="Vancaester E."/>
            <person name="Seitz K.W."/>
            <person name="Anantharaman K."/>
            <person name="Starnawski P."/>
            <person name="Kjeldsen K.U."/>
            <person name="Scott M.B."/>
            <person name="Nunoura T."/>
            <person name="Banfield J.F."/>
            <person name="Schramm A."/>
            <person name="Baker B.J."/>
            <person name="Spang A."/>
            <person name="Ettema T.J.G."/>
        </authorList>
    </citation>
    <scope>NUCLEOTIDE SEQUENCE</scope>
    <source>
        <strain evidence="1">LCB_4</strain>
    </source>
</reference>
<dbReference type="AlphaFoldDB" id="A0AAF0D235"/>